<name>R3WP92_9ENTE</name>
<evidence type="ECO:0000313" key="3">
    <source>
        <dbReference type="EMBL" id="EOL49257.1"/>
    </source>
</evidence>
<evidence type="ECO:0000259" key="2">
    <source>
        <dbReference type="Pfam" id="PF01757"/>
    </source>
</evidence>
<protein>
    <recommendedName>
        <fullName evidence="2">Acyltransferase 3 domain-containing protein</fullName>
    </recommendedName>
</protein>
<evidence type="ECO:0000313" key="4">
    <source>
        <dbReference type="Proteomes" id="UP000013785"/>
    </source>
</evidence>
<feature type="transmembrane region" description="Helical" evidence="1">
    <location>
        <begin position="203"/>
        <end position="228"/>
    </location>
</feature>
<dbReference type="eggNOG" id="COG3594">
    <property type="taxonomic scope" value="Bacteria"/>
</dbReference>
<keyword evidence="1" id="KW-0472">Membrane</keyword>
<proteinExistence type="predicted"/>
<feature type="domain" description="Acyltransferase 3" evidence="2">
    <location>
        <begin position="1"/>
        <end position="282"/>
    </location>
</feature>
<reference evidence="3 4" key="1">
    <citation type="submission" date="2013-02" db="EMBL/GenBank/DDBJ databases">
        <title>The Genome Sequence of Enterococcus phoeniculicola BAA-412.</title>
        <authorList>
            <consortium name="The Broad Institute Genome Sequencing Platform"/>
            <consortium name="The Broad Institute Genome Sequencing Center for Infectious Disease"/>
            <person name="Earl A.M."/>
            <person name="Gilmore M.S."/>
            <person name="Lebreton F."/>
            <person name="Walker B."/>
            <person name="Young S.K."/>
            <person name="Zeng Q."/>
            <person name="Gargeya S."/>
            <person name="Fitzgerald M."/>
            <person name="Haas B."/>
            <person name="Abouelleil A."/>
            <person name="Alvarado L."/>
            <person name="Arachchi H.M."/>
            <person name="Berlin A.M."/>
            <person name="Chapman S.B."/>
            <person name="Dewar J."/>
            <person name="Goldberg J."/>
            <person name="Griggs A."/>
            <person name="Gujja S."/>
            <person name="Hansen M."/>
            <person name="Howarth C."/>
            <person name="Imamovic A."/>
            <person name="Larimer J."/>
            <person name="McCowan C."/>
            <person name="Murphy C."/>
            <person name="Neiman D."/>
            <person name="Pearson M."/>
            <person name="Priest M."/>
            <person name="Roberts A."/>
            <person name="Saif S."/>
            <person name="Shea T."/>
            <person name="Sisk P."/>
            <person name="Sykes S."/>
            <person name="Wortman J."/>
            <person name="Nusbaum C."/>
            <person name="Birren B."/>
        </authorList>
    </citation>
    <scope>NUCLEOTIDE SEQUENCE [LARGE SCALE GENOMIC DNA]</scope>
    <source>
        <strain evidence="3 4">ATCC BAA-412</strain>
    </source>
</reference>
<dbReference type="Proteomes" id="UP000013785">
    <property type="component" value="Unassembled WGS sequence"/>
</dbReference>
<comment type="caution">
    <text evidence="3">The sequence shown here is derived from an EMBL/GenBank/DDBJ whole genome shotgun (WGS) entry which is preliminary data.</text>
</comment>
<dbReference type="GO" id="GO:0016747">
    <property type="term" value="F:acyltransferase activity, transferring groups other than amino-acyl groups"/>
    <property type="evidence" value="ECO:0007669"/>
    <property type="project" value="InterPro"/>
</dbReference>
<gene>
    <name evidence="3" type="ORF">UC3_00160</name>
</gene>
<dbReference type="InterPro" id="IPR052734">
    <property type="entry name" value="Nod_factor_acetyltransferase"/>
</dbReference>
<keyword evidence="1" id="KW-0812">Transmembrane</keyword>
<feature type="transmembrane region" description="Helical" evidence="1">
    <location>
        <begin position="78"/>
        <end position="99"/>
    </location>
</feature>
<dbReference type="HOGENOM" id="CLU_047004_0_0_9"/>
<keyword evidence="4" id="KW-1185">Reference proteome</keyword>
<feature type="transmembrane region" description="Helical" evidence="1">
    <location>
        <begin position="20"/>
        <end position="39"/>
    </location>
</feature>
<feature type="transmembrane region" description="Helical" evidence="1">
    <location>
        <begin position="51"/>
        <end position="72"/>
    </location>
</feature>
<dbReference type="InterPro" id="IPR002656">
    <property type="entry name" value="Acyl_transf_3_dom"/>
</dbReference>
<sequence>MVFGHALEYFRLDNPVIETLYTFIYLFHMPVFVFISGYFSKNLNKGRKTAVTNFLVPFLLLNSLLSIGLLLTGNIDSFTILNPGWTLWYFYTMFIWRLLLPDLIRLRHIFILSLIAGILAGFVTEFGTFMALARTLSFTPYFLAGYFLNDSSVEKIRQFKWRKIISWGIILLGAVLAVSWTLLDFPPEILWGDRPFSFFQLPLYQNILLDVIEYLIGFGFVFVFLSLAKKRMHFYTPWGANTLSVYLLHIYFIGPVLYFAQWIQNPWLHFGLLLIASLLTTHILSKQTVVTVVRKLLAKIITTIMPPKKEH</sequence>
<feature type="transmembrane region" description="Helical" evidence="1">
    <location>
        <begin position="164"/>
        <end position="183"/>
    </location>
</feature>
<dbReference type="EMBL" id="AJAT01000005">
    <property type="protein sequence ID" value="EOL49257.1"/>
    <property type="molecule type" value="Genomic_DNA"/>
</dbReference>
<feature type="transmembrane region" description="Helical" evidence="1">
    <location>
        <begin position="266"/>
        <end position="285"/>
    </location>
</feature>
<dbReference type="PANTHER" id="PTHR37312:SF1">
    <property type="entry name" value="MEMBRANE-BOUND ACYLTRANSFERASE YKRP-RELATED"/>
    <property type="match status" value="1"/>
</dbReference>
<dbReference type="PANTHER" id="PTHR37312">
    <property type="entry name" value="MEMBRANE-BOUND ACYLTRANSFERASE YKRP-RELATED"/>
    <property type="match status" value="1"/>
</dbReference>
<keyword evidence="1" id="KW-1133">Transmembrane helix</keyword>
<accession>R3WP92</accession>
<feature type="transmembrane region" description="Helical" evidence="1">
    <location>
        <begin position="106"/>
        <end position="123"/>
    </location>
</feature>
<dbReference type="Pfam" id="PF01757">
    <property type="entry name" value="Acyl_transf_3"/>
    <property type="match status" value="1"/>
</dbReference>
<dbReference type="STRING" id="154621.RV11_GL001592"/>
<organism evidence="3 4">
    <name type="scientific">Enterococcus phoeniculicola ATCC BAA-412</name>
    <dbReference type="NCBI Taxonomy" id="1158610"/>
    <lineage>
        <taxon>Bacteria</taxon>
        <taxon>Bacillati</taxon>
        <taxon>Bacillota</taxon>
        <taxon>Bacilli</taxon>
        <taxon>Lactobacillales</taxon>
        <taxon>Enterococcaceae</taxon>
        <taxon>Enterococcus</taxon>
    </lineage>
</organism>
<feature type="transmembrane region" description="Helical" evidence="1">
    <location>
        <begin position="240"/>
        <end position="260"/>
    </location>
</feature>
<dbReference type="PATRIC" id="fig|1158610.3.peg.138"/>
<dbReference type="AlphaFoldDB" id="R3WP92"/>
<evidence type="ECO:0000256" key="1">
    <source>
        <dbReference type="SAM" id="Phobius"/>
    </source>
</evidence>